<accession>A0ABU7XD19</accession>
<dbReference type="Gene3D" id="3.30.9.10">
    <property type="entry name" value="D-Amino Acid Oxidase, subunit A, domain 2"/>
    <property type="match status" value="1"/>
</dbReference>
<dbReference type="Proteomes" id="UP001350748">
    <property type="component" value="Unassembled WGS sequence"/>
</dbReference>
<dbReference type="InterPro" id="IPR036188">
    <property type="entry name" value="FAD/NAD-bd_sf"/>
</dbReference>
<dbReference type="Pfam" id="PF01494">
    <property type="entry name" value="FAD_binding_3"/>
    <property type="match status" value="1"/>
</dbReference>
<protein>
    <submittedName>
        <fullName evidence="5">Methanobactin biosynthesis FAD monooxygenase MbnF</fullName>
    </submittedName>
</protein>
<evidence type="ECO:0000256" key="3">
    <source>
        <dbReference type="SAM" id="Phobius"/>
    </source>
</evidence>
<keyword evidence="6" id="KW-1185">Reference proteome</keyword>
<dbReference type="Gene3D" id="3.40.30.120">
    <property type="match status" value="1"/>
</dbReference>
<feature type="transmembrane region" description="Helical" evidence="3">
    <location>
        <begin position="7"/>
        <end position="26"/>
    </location>
</feature>
<evidence type="ECO:0000256" key="2">
    <source>
        <dbReference type="ARBA" id="ARBA00022827"/>
    </source>
</evidence>
<evidence type="ECO:0000313" key="5">
    <source>
        <dbReference type="EMBL" id="MEF3365278.1"/>
    </source>
</evidence>
<evidence type="ECO:0000313" key="6">
    <source>
        <dbReference type="Proteomes" id="UP001350748"/>
    </source>
</evidence>
<comment type="caution">
    <text evidence="5">The sequence shown here is derived from an EMBL/GenBank/DDBJ whole genome shotgun (WGS) entry which is preliminary data.</text>
</comment>
<keyword evidence="3" id="KW-0472">Membrane</keyword>
<evidence type="ECO:0000256" key="1">
    <source>
        <dbReference type="ARBA" id="ARBA00022630"/>
    </source>
</evidence>
<dbReference type="SUPFAM" id="SSF51905">
    <property type="entry name" value="FAD/NAD(P)-binding domain"/>
    <property type="match status" value="1"/>
</dbReference>
<dbReference type="NCBIfam" id="NF045577">
    <property type="entry name" value="FAD_mono_MbnF"/>
    <property type="match status" value="1"/>
</dbReference>
<dbReference type="PRINTS" id="PR00420">
    <property type="entry name" value="RNGMNOXGNASE"/>
</dbReference>
<dbReference type="InterPro" id="IPR054668">
    <property type="entry name" value="FAD_mono_MbnF"/>
</dbReference>
<dbReference type="RefSeq" id="WP_332080183.1">
    <property type="nucleotide sequence ID" value="NZ_JAZHYN010000003.1"/>
</dbReference>
<name>A0ABU7XD19_9HYPH</name>
<keyword evidence="3" id="KW-0812">Transmembrane</keyword>
<dbReference type="GO" id="GO:0004497">
    <property type="term" value="F:monooxygenase activity"/>
    <property type="evidence" value="ECO:0007669"/>
    <property type="project" value="UniProtKB-KW"/>
</dbReference>
<dbReference type="Pfam" id="PF21274">
    <property type="entry name" value="Rng_hyd_C"/>
    <property type="match status" value="1"/>
</dbReference>
<evidence type="ECO:0000259" key="4">
    <source>
        <dbReference type="Pfam" id="PF01494"/>
    </source>
</evidence>
<dbReference type="Gene3D" id="3.50.50.60">
    <property type="entry name" value="FAD/NAD(P)-binding domain"/>
    <property type="match status" value="1"/>
</dbReference>
<proteinExistence type="predicted"/>
<dbReference type="InterPro" id="IPR050641">
    <property type="entry name" value="RIFMO-like"/>
</dbReference>
<keyword evidence="3" id="KW-1133">Transmembrane helix</keyword>
<gene>
    <name evidence="5" type="primary">mbnF</name>
    <name evidence="5" type="ORF">V3H18_01890</name>
</gene>
<keyword evidence="1" id="KW-0285">Flavoprotein</keyword>
<reference evidence="5 6" key="1">
    <citation type="submission" date="2024-02" db="EMBL/GenBank/DDBJ databases">
        <authorList>
            <person name="Grouzdev D."/>
        </authorList>
    </citation>
    <scope>NUCLEOTIDE SEQUENCE [LARGE SCALE GENOMIC DNA]</scope>
    <source>
        <strain evidence="5 6">9N</strain>
    </source>
</reference>
<dbReference type="PANTHER" id="PTHR43004:SF6">
    <property type="entry name" value="FAD_NAD(P)-BINDING OXIDOREDUCTASE FAMILY PROTEIN"/>
    <property type="match status" value="1"/>
</dbReference>
<keyword evidence="5" id="KW-0503">Monooxygenase</keyword>
<organism evidence="5 6">
    <name type="scientific">Methylocystis borbori</name>
    <dbReference type="NCBI Taxonomy" id="3118750"/>
    <lineage>
        <taxon>Bacteria</taxon>
        <taxon>Pseudomonadati</taxon>
        <taxon>Pseudomonadota</taxon>
        <taxon>Alphaproteobacteria</taxon>
        <taxon>Hyphomicrobiales</taxon>
        <taxon>Methylocystaceae</taxon>
        <taxon>Methylocystis</taxon>
    </lineage>
</organism>
<dbReference type="EMBL" id="JAZHYN010000003">
    <property type="protein sequence ID" value="MEF3365278.1"/>
    <property type="molecule type" value="Genomic_DNA"/>
</dbReference>
<dbReference type="InterPro" id="IPR002938">
    <property type="entry name" value="FAD-bd"/>
</dbReference>
<keyword evidence="2" id="KW-0274">FAD</keyword>
<dbReference type="PANTHER" id="PTHR43004">
    <property type="entry name" value="TRK SYSTEM POTASSIUM UPTAKE PROTEIN"/>
    <property type="match status" value="1"/>
</dbReference>
<sequence>MKAGHTPVLIVGAGYAGLTAALLLAWRGVPCTLVERHESVSPRPKAHGINRRSMEVLRVVEGLEADLFKASRATPDNAAIIIAETVTGREIQRLLEPGAKRPPLLSPVDICHIGQNRVERTLLRYVRDLGVDVRFSTNVQRLTLESDHVRAGLRDGVSREEYALTADYVVAADGASSSIRSALGIDMVGDAAVSHAVSILFEADLSTPMRGRGTVLYYLRNPAFTGAFVSCDEAGVGQINIEYDPRRHSSADFDEARCKKMVRDALGMPDLDVKILDRMTWTMTALVAEKMSEGRIFLAGDAVHVMPPVGGLAGQTAIQDAADIAWKLAFVLRRRAGTGLLETYEAERLPVAHTTVACQIKNYVERLRPDREDLRIHSAEENYLSVAMGYRYRSPAIALEEQDDGGRVEDPLKPSGLPGTRLAHVPLRREGRIMSTHDLVGRGFVLLAAPEGRQWIDAADAIARRLSLPVTTYQIGADLEDDANLFCGRTGLESDGAIMIRPDGFIGWRSRTSSVDPTSMLDAALGRMLCMEIGAG</sequence>
<keyword evidence="5" id="KW-0560">Oxidoreductase</keyword>
<feature type="domain" description="FAD-binding" evidence="4">
    <location>
        <begin position="6"/>
        <end position="356"/>
    </location>
</feature>